<comment type="caution">
    <text evidence="5">The sequence shown here is derived from an EMBL/GenBank/DDBJ whole genome shotgun (WGS) entry which is preliminary data.</text>
</comment>
<protein>
    <recommendedName>
        <fullName evidence="4">Large ribosomal subunit protein uL13</fullName>
    </recommendedName>
</protein>
<proteinExistence type="inferred from homology"/>
<dbReference type="InterPro" id="IPR005823">
    <property type="entry name" value="Ribosomal_uL13_bac-type"/>
</dbReference>
<evidence type="ECO:0000256" key="1">
    <source>
        <dbReference type="ARBA" id="ARBA00006227"/>
    </source>
</evidence>
<comment type="similarity">
    <text evidence="1 4">Belongs to the universal ribosomal protein uL13 family.</text>
</comment>
<reference evidence="5 6" key="1">
    <citation type="journal article" date="2016" name="Nat. Commun.">
        <title>Thousands of microbial genomes shed light on interconnected biogeochemical processes in an aquifer system.</title>
        <authorList>
            <person name="Anantharaman K."/>
            <person name="Brown C.T."/>
            <person name="Hug L.A."/>
            <person name="Sharon I."/>
            <person name="Castelle C.J."/>
            <person name="Probst A.J."/>
            <person name="Thomas B.C."/>
            <person name="Singh A."/>
            <person name="Wilkins M.J."/>
            <person name="Karaoz U."/>
            <person name="Brodie E.L."/>
            <person name="Williams K.H."/>
            <person name="Hubbard S.S."/>
            <person name="Banfield J.F."/>
        </authorList>
    </citation>
    <scope>NUCLEOTIDE SEQUENCE [LARGE SCALE GENOMIC DNA]</scope>
</reference>
<dbReference type="InterPro" id="IPR005822">
    <property type="entry name" value="Ribosomal_uL13"/>
</dbReference>
<evidence type="ECO:0000256" key="3">
    <source>
        <dbReference type="ARBA" id="ARBA00023274"/>
    </source>
</evidence>
<evidence type="ECO:0000313" key="5">
    <source>
        <dbReference type="EMBL" id="OGL98501.1"/>
    </source>
</evidence>
<sequence length="119" mass="13170">MAVLKRTIRTIDAAGKAPGRLATQIAMILIGKDKASFLPNVDAGDAVEVANASKMKITGKKLEQKTYYAHTGGPRGLSAKLMKTVWAKDPSDVLRRAVDRMLPKNRHRTERMKRLKITN</sequence>
<dbReference type="GO" id="GO:0017148">
    <property type="term" value="P:negative regulation of translation"/>
    <property type="evidence" value="ECO:0007669"/>
    <property type="project" value="TreeGrafter"/>
</dbReference>
<dbReference type="PANTHER" id="PTHR11545:SF2">
    <property type="entry name" value="LARGE RIBOSOMAL SUBUNIT PROTEIN UL13M"/>
    <property type="match status" value="1"/>
</dbReference>
<name>A0A1F7W6S7_9BACT</name>
<evidence type="ECO:0000256" key="4">
    <source>
        <dbReference type="HAMAP-Rule" id="MF_01366"/>
    </source>
</evidence>
<comment type="subunit">
    <text evidence="4">Part of the 50S ribosomal subunit.</text>
</comment>
<evidence type="ECO:0000256" key="2">
    <source>
        <dbReference type="ARBA" id="ARBA00022980"/>
    </source>
</evidence>
<accession>A0A1F7W6S7</accession>
<dbReference type="Gene3D" id="3.90.1180.10">
    <property type="entry name" value="Ribosomal protein L13"/>
    <property type="match status" value="1"/>
</dbReference>
<dbReference type="GO" id="GO:1990904">
    <property type="term" value="C:ribonucleoprotein complex"/>
    <property type="evidence" value="ECO:0007669"/>
    <property type="project" value="UniProtKB-KW"/>
</dbReference>
<keyword evidence="2 4" id="KW-0689">Ribosomal protein</keyword>
<keyword evidence="3 4" id="KW-0687">Ribonucleoprotein</keyword>
<dbReference type="GO" id="GO:0003729">
    <property type="term" value="F:mRNA binding"/>
    <property type="evidence" value="ECO:0007669"/>
    <property type="project" value="TreeGrafter"/>
</dbReference>
<dbReference type="PANTHER" id="PTHR11545">
    <property type="entry name" value="RIBOSOMAL PROTEIN L13"/>
    <property type="match status" value="1"/>
</dbReference>
<dbReference type="EMBL" id="MGFE01000020">
    <property type="protein sequence ID" value="OGL98501.1"/>
    <property type="molecule type" value="Genomic_DNA"/>
</dbReference>
<dbReference type="AlphaFoldDB" id="A0A1F7W6S7"/>
<gene>
    <name evidence="4" type="primary">rplM</name>
    <name evidence="5" type="ORF">A2304_02300</name>
</gene>
<comment type="function">
    <text evidence="4">This protein is one of the early assembly proteins of the 50S ribosomal subunit, although it is not seen to bind rRNA by itself. It is important during the early stages of 50S assembly.</text>
</comment>
<dbReference type="CDD" id="cd00392">
    <property type="entry name" value="Ribosomal_L13"/>
    <property type="match status" value="1"/>
</dbReference>
<dbReference type="PIRSF" id="PIRSF002181">
    <property type="entry name" value="Ribosomal_L13"/>
    <property type="match status" value="1"/>
</dbReference>
<dbReference type="Pfam" id="PF00572">
    <property type="entry name" value="Ribosomal_L13"/>
    <property type="match status" value="1"/>
</dbReference>
<dbReference type="Proteomes" id="UP000176501">
    <property type="component" value="Unassembled WGS sequence"/>
</dbReference>
<dbReference type="GO" id="GO:0005840">
    <property type="term" value="C:ribosome"/>
    <property type="evidence" value="ECO:0007669"/>
    <property type="project" value="UniProtKB-KW"/>
</dbReference>
<dbReference type="InterPro" id="IPR036899">
    <property type="entry name" value="Ribosomal_uL13_sf"/>
</dbReference>
<evidence type="ECO:0000313" key="6">
    <source>
        <dbReference type="Proteomes" id="UP000176501"/>
    </source>
</evidence>
<dbReference type="SUPFAM" id="SSF52161">
    <property type="entry name" value="Ribosomal protein L13"/>
    <property type="match status" value="1"/>
</dbReference>
<dbReference type="GO" id="GO:0003735">
    <property type="term" value="F:structural constituent of ribosome"/>
    <property type="evidence" value="ECO:0007669"/>
    <property type="project" value="InterPro"/>
</dbReference>
<dbReference type="GO" id="GO:0006412">
    <property type="term" value="P:translation"/>
    <property type="evidence" value="ECO:0007669"/>
    <property type="project" value="UniProtKB-UniRule"/>
</dbReference>
<dbReference type="NCBIfam" id="TIGR01066">
    <property type="entry name" value="rplM_bact"/>
    <property type="match status" value="1"/>
</dbReference>
<dbReference type="HAMAP" id="MF_01366">
    <property type="entry name" value="Ribosomal_uL13"/>
    <property type="match status" value="1"/>
</dbReference>
<organism evidence="5 6">
    <name type="scientific">Candidatus Uhrbacteria bacterium RIFOXYB2_FULL_57_15</name>
    <dbReference type="NCBI Taxonomy" id="1802422"/>
    <lineage>
        <taxon>Bacteria</taxon>
        <taxon>Candidatus Uhriibacteriota</taxon>
    </lineage>
</organism>